<reference evidence="3 4" key="1">
    <citation type="submission" date="2018-01" db="EMBL/GenBank/DDBJ databases">
        <title>Novel co-symbiosis in the lucinid bivalve Phacoides pectinatus.</title>
        <authorList>
            <person name="Lim S.J."/>
            <person name="Davis B.G."/>
            <person name="Gill D.E."/>
            <person name="Engel A.S."/>
            <person name="Anderson L.C."/>
            <person name="Campbell B.J."/>
        </authorList>
    </citation>
    <scope>NUCLEOTIDE SEQUENCE [LARGE SCALE GENOMIC DNA]</scope>
    <source>
        <strain evidence="3">N3_P5</strain>
    </source>
</reference>
<sequence length="424" mass="47207">MMDLSFHPDIEPLRNFTLLRGLRREQLHLLAESIEIEEAPQGALLVEYGSTDDCAYFLVQGEVELTAADGKHTRFSDRDHAARDPISRLLPHRYQVIALSDIRYIKVDNPLLRSIISMIRHSPASGNISGYTVESGDQRHETLNAENRISIDFLRDLDGGSLGLPSLPDVAVRIGRVINDRESSATDIADIILTDPAIAAKVIKAANSALYGQSAPVTTCTKAVVRLGNDVTQKLVLSYAVRELFQVHSRLLRERMNALWRHSVRVAAICHVLAQGYRRFDPEQAMLAGLLHDIGEVALLNYIAGLTREQQQPELIERALDDLRGPVGSLILRHWGFDRELVITALDADRWMRDTLRHADYCDLVIIAQLHSHIGTGQSPALPAIDQVPAHRRLGLGELTPKMSLKIIEEASQQVAQAEQLLNL</sequence>
<gene>
    <name evidence="3" type="ORF">C3L24_00365</name>
</gene>
<feature type="domain" description="Cyclic nucleotide-binding" evidence="1">
    <location>
        <begin position="18"/>
        <end position="116"/>
    </location>
</feature>
<comment type="caution">
    <text evidence="3">The sequence shown here is derived from an EMBL/GenBank/DDBJ whole genome shotgun (WGS) entry which is preliminary data.</text>
</comment>
<feature type="domain" description="HDOD" evidence="2">
    <location>
        <begin position="164"/>
        <end position="351"/>
    </location>
</feature>
<dbReference type="AlphaFoldDB" id="A0A657Q355"/>
<name>A0A657Q355_9GAMM</name>
<dbReference type="Pfam" id="PF08668">
    <property type="entry name" value="HDOD"/>
    <property type="match status" value="1"/>
</dbReference>
<evidence type="ECO:0000313" key="3">
    <source>
        <dbReference type="EMBL" id="PUE05743.1"/>
    </source>
</evidence>
<dbReference type="SUPFAM" id="SSF109604">
    <property type="entry name" value="HD-domain/PDEase-like"/>
    <property type="match status" value="1"/>
</dbReference>
<dbReference type="Gene3D" id="1.10.3210.10">
    <property type="entry name" value="Hypothetical protein af1432"/>
    <property type="match status" value="1"/>
</dbReference>
<dbReference type="EMBL" id="PQCO01000033">
    <property type="protein sequence ID" value="PUE05743.1"/>
    <property type="molecule type" value="Genomic_DNA"/>
</dbReference>
<accession>A0A657Q355</accession>
<dbReference type="SUPFAM" id="SSF51206">
    <property type="entry name" value="cAMP-binding domain-like"/>
    <property type="match status" value="1"/>
</dbReference>
<dbReference type="PANTHER" id="PTHR33525:SF3">
    <property type="entry name" value="RIBONUCLEASE Y"/>
    <property type="match status" value="1"/>
</dbReference>
<dbReference type="InterPro" id="IPR014710">
    <property type="entry name" value="RmlC-like_jellyroll"/>
</dbReference>
<organism evidence="3 4">
    <name type="scientific">Candidatus Sedimenticola endophacoides</name>
    <dbReference type="NCBI Taxonomy" id="2548426"/>
    <lineage>
        <taxon>Bacteria</taxon>
        <taxon>Pseudomonadati</taxon>
        <taxon>Pseudomonadota</taxon>
        <taxon>Gammaproteobacteria</taxon>
        <taxon>Chromatiales</taxon>
        <taxon>Sedimenticolaceae</taxon>
        <taxon>Sedimenticola</taxon>
    </lineage>
</organism>
<evidence type="ECO:0000259" key="2">
    <source>
        <dbReference type="PROSITE" id="PS51833"/>
    </source>
</evidence>
<dbReference type="InterPro" id="IPR052340">
    <property type="entry name" value="RNase_Y/CdgJ"/>
</dbReference>
<dbReference type="InterPro" id="IPR000595">
    <property type="entry name" value="cNMP-bd_dom"/>
</dbReference>
<evidence type="ECO:0000259" key="1">
    <source>
        <dbReference type="PROSITE" id="PS50042"/>
    </source>
</evidence>
<protein>
    <submittedName>
        <fullName evidence="3">Cyclic nucleotide-binding protein</fullName>
    </submittedName>
</protein>
<dbReference type="InterPro" id="IPR003607">
    <property type="entry name" value="HD/PDEase_dom"/>
</dbReference>
<dbReference type="CDD" id="cd00077">
    <property type="entry name" value="HDc"/>
    <property type="match status" value="1"/>
</dbReference>
<dbReference type="CDD" id="cd00038">
    <property type="entry name" value="CAP_ED"/>
    <property type="match status" value="1"/>
</dbReference>
<dbReference type="InterPro" id="IPR018490">
    <property type="entry name" value="cNMP-bd_dom_sf"/>
</dbReference>
<dbReference type="PROSITE" id="PS50042">
    <property type="entry name" value="CNMP_BINDING_3"/>
    <property type="match status" value="1"/>
</dbReference>
<dbReference type="PANTHER" id="PTHR33525">
    <property type="match status" value="1"/>
</dbReference>
<dbReference type="InterPro" id="IPR013976">
    <property type="entry name" value="HDOD"/>
</dbReference>
<dbReference type="SMART" id="SM00471">
    <property type="entry name" value="HDc"/>
    <property type="match status" value="1"/>
</dbReference>
<dbReference type="Proteomes" id="UP000250928">
    <property type="component" value="Unassembled WGS sequence"/>
</dbReference>
<proteinExistence type="predicted"/>
<dbReference type="Gene3D" id="2.60.120.10">
    <property type="entry name" value="Jelly Rolls"/>
    <property type="match status" value="1"/>
</dbReference>
<dbReference type="PROSITE" id="PS51833">
    <property type="entry name" value="HDOD"/>
    <property type="match status" value="1"/>
</dbReference>
<evidence type="ECO:0000313" key="4">
    <source>
        <dbReference type="Proteomes" id="UP000250928"/>
    </source>
</evidence>